<dbReference type="EMBL" id="MCFC01000016">
    <property type="protein sequence ID" value="ORY31294.1"/>
    <property type="molecule type" value="Genomic_DNA"/>
</dbReference>
<feature type="compositionally biased region" description="Polar residues" evidence="1">
    <location>
        <begin position="556"/>
        <end position="570"/>
    </location>
</feature>
<dbReference type="Proteomes" id="UP000193986">
    <property type="component" value="Unassembled WGS sequence"/>
</dbReference>
<feature type="compositionally biased region" description="Acidic residues" evidence="1">
    <location>
        <begin position="619"/>
        <end position="629"/>
    </location>
</feature>
<evidence type="ECO:0000313" key="2">
    <source>
        <dbReference type="EMBL" id="ORY31294.1"/>
    </source>
</evidence>
<feature type="region of interest" description="Disordered" evidence="1">
    <location>
        <begin position="760"/>
        <end position="896"/>
    </location>
</feature>
<feature type="region of interest" description="Disordered" evidence="1">
    <location>
        <begin position="690"/>
        <end position="723"/>
    </location>
</feature>
<dbReference type="OrthoDB" id="2587749at2759"/>
<evidence type="ECO:0000256" key="1">
    <source>
        <dbReference type="SAM" id="MobiDB-lite"/>
    </source>
</evidence>
<organism evidence="2 3">
    <name type="scientific">Naematelia encephala</name>
    <dbReference type="NCBI Taxonomy" id="71784"/>
    <lineage>
        <taxon>Eukaryota</taxon>
        <taxon>Fungi</taxon>
        <taxon>Dikarya</taxon>
        <taxon>Basidiomycota</taxon>
        <taxon>Agaricomycotina</taxon>
        <taxon>Tremellomycetes</taxon>
        <taxon>Tremellales</taxon>
        <taxon>Naemateliaceae</taxon>
        <taxon>Naematelia</taxon>
    </lineage>
</organism>
<feature type="region of interest" description="Disordered" evidence="1">
    <location>
        <begin position="336"/>
        <end position="367"/>
    </location>
</feature>
<feature type="compositionally biased region" description="Low complexity" evidence="1">
    <location>
        <begin position="693"/>
        <end position="708"/>
    </location>
</feature>
<dbReference type="InParanoid" id="A0A1Y2B960"/>
<evidence type="ECO:0000313" key="3">
    <source>
        <dbReference type="Proteomes" id="UP000193986"/>
    </source>
</evidence>
<keyword evidence="3" id="KW-1185">Reference proteome</keyword>
<reference evidence="2 3" key="1">
    <citation type="submission" date="2016-07" db="EMBL/GenBank/DDBJ databases">
        <title>Pervasive Adenine N6-methylation of Active Genes in Fungi.</title>
        <authorList>
            <consortium name="DOE Joint Genome Institute"/>
            <person name="Mondo S.J."/>
            <person name="Dannebaum R.O."/>
            <person name="Kuo R.C."/>
            <person name="Labutti K."/>
            <person name="Haridas S."/>
            <person name="Kuo A."/>
            <person name="Salamov A."/>
            <person name="Ahrendt S.R."/>
            <person name="Lipzen A."/>
            <person name="Sullivan W."/>
            <person name="Andreopoulos W.B."/>
            <person name="Clum A."/>
            <person name="Lindquist E."/>
            <person name="Daum C."/>
            <person name="Ramamoorthy G.K."/>
            <person name="Gryganskyi A."/>
            <person name="Culley D."/>
            <person name="Magnuson J.K."/>
            <person name="James T.Y."/>
            <person name="O'Malley M.A."/>
            <person name="Stajich J.E."/>
            <person name="Spatafora J.W."/>
            <person name="Visel A."/>
            <person name="Grigoriev I.V."/>
        </authorList>
    </citation>
    <scope>NUCLEOTIDE SEQUENCE [LARGE SCALE GENOMIC DNA]</scope>
    <source>
        <strain evidence="2 3">68-887.2</strain>
    </source>
</reference>
<feature type="compositionally biased region" description="Polar residues" evidence="1">
    <location>
        <begin position="799"/>
        <end position="811"/>
    </location>
</feature>
<dbReference type="AlphaFoldDB" id="A0A1Y2B960"/>
<feature type="region of interest" description="Disordered" evidence="1">
    <location>
        <begin position="551"/>
        <end position="630"/>
    </location>
</feature>
<feature type="compositionally biased region" description="Low complexity" evidence="1">
    <location>
        <begin position="347"/>
        <end position="363"/>
    </location>
</feature>
<gene>
    <name evidence="2" type="ORF">BCR39DRAFT_527314</name>
</gene>
<protein>
    <submittedName>
        <fullName evidence="2">Uncharacterized protein</fullName>
    </submittedName>
</protein>
<accession>A0A1Y2B960</accession>
<sequence>MAPSSIPSHLVPFLSSPQTPFDAVVDALEEWISVRRTKGDTLFEVSVGLAELEDRTPPHLARAFDRARYVTNIPQPSDLTPPTGPFPLSRSASPETILHHLLSYPTPTLEHSREVILEYVLAREGKLKEKKPGRGGKGTLGRDGFEEISRRLGEIEDGLRGLFSPRGPTADLPSSSRNPYPSPKPDNELDESRQLGLALLLSLRLSLSYFTLQELANQLVVLPVADAERTLVQHIRRRVAGEGRWGVAKELEYVESIALSRRRALKSAFRSAKARTNLPPRPNYPIPLPAPSKSVCIKLLNAFAKDFESVPSAPVTPAFSPAGEKSYFARRTPYSPANSAVGGSPKTPHSTLPPSLGSPSSQSAVLDDPNPLANYALELVSEYLTREKREQMAKAKWAKSGRDQLSKDLGEIEAATCMIKSAAGPQASKLLPIFLLLRRTFALPASPLPAGITEPYLDILPAPPDPDDVPLREPTVQTTTAALYVNPRLDDARALDVIEELVETEKEHVESMGATYDEMVDWVVAQVENVKKRFPDGSYADVFILAKDQVARPQSAEPSPSLSQTPTMSEQSSQHRRSRSHALPTAIAEPLDYPASASVRREQHNRSISMPLRRGTYPEDSDSDSDSYENEARLRPLAVTANSLKQLPPLQMLSPIEMSDLNEKTPSATQSAGGWWDVVSAIQPEQIAPWHQNSSASNRNRTSSNSASHLLLPPGAEPAAVPDFSRPYEDITELSQIDLASAPSTPQAENQVEFFPTRTSGLASPLAEPDNSSPRSVQSRPIERDERPPPVPIKFSRPSFPSGQSSETSSLAMPIGEIPDSHPSTPPGVSTKSKLFGRSLSLASKSMLKSRKEDKENEKNASPAANPARKDKVQNNPGKWNRDMVANIMGPPADRR</sequence>
<feature type="region of interest" description="Disordered" evidence="1">
    <location>
        <begin position="159"/>
        <end position="189"/>
    </location>
</feature>
<proteinExistence type="predicted"/>
<comment type="caution">
    <text evidence="2">The sequence shown here is derived from an EMBL/GenBank/DDBJ whole genome shotgun (WGS) entry which is preliminary data.</text>
</comment>
<feature type="compositionally biased region" description="Polar residues" evidence="1">
    <location>
        <begin position="770"/>
        <end position="779"/>
    </location>
</feature>
<name>A0A1Y2B960_9TREE</name>
<feature type="compositionally biased region" description="Basic and acidic residues" evidence="1">
    <location>
        <begin position="850"/>
        <end position="859"/>
    </location>
</feature>